<accession>A0A2A2F7Z9</accession>
<dbReference type="Proteomes" id="UP000218083">
    <property type="component" value="Unassembled WGS sequence"/>
</dbReference>
<dbReference type="EMBL" id="NSKC01000011">
    <property type="protein sequence ID" value="PAU80807.1"/>
    <property type="molecule type" value="Genomic_DNA"/>
</dbReference>
<comment type="caution">
    <text evidence="3">The sequence shown here is derived from an EMBL/GenBank/DDBJ whole genome shotgun (WGS) entry which is preliminary data.</text>
</comment>
<organism evidence="3 4">
    <name type="scientific">Halorubrum salipaludis</name>
    <dbReference type="NCBI Taxonomy" id="2032630"/>
    <lineage>
        <taxon>Archaea</taxon>
        <taxon>Methanobacteriati</taxon>
        <taxon>Methanobacteriota</taxon>
        <taxon>Stenosarchaea group</taxon>
        <taxon>Halobacteria</taxon>
        <taxon>Halobacteriales</taxon>
        <taxon>Haloferacaceae</taxon>
        <taxon>Halorubrum</taxon>
    </lineage>
</organism>
<evidence type="ECO:0000259" key="2">
    <source>
        <dbReference type="Pfam" id="PF26274"/>
    </source>
</evidence>
<feature type="transmembrane region" description="Helical" evidence="1">
    <location>
        <begin position="35"/>
        <end position="52"/>
    </location>
</feature>
<keyword evidence="4" id="KW-1185">Reference proteome</keyword>
<keyword evidence="1" id="KW-1133">Transmembrane helix</keyword>
<dbReference type="InterPro" id="IPR058386">
    <property type="entry name" value="DUF8073"/>
</dbReference>
<evidence type="ECO:0000313" key="3">
    <source>
        <dbReference type="EMBL" id="PAU80807.1"/>
    </source>
</evidence>
<sequence length="59" mass="6510">MDTRRVVFVLVCLVTAIMAIRGFVALQNGEFNTVGRQLGVGAIVFIFGIALVRRWDEIG</sequence>
<dbReference type="AlphaFoldDB" id="A0A2A2F7Z9"/>
<dbReference type="OrthoDB" id="324225at2157"/>
<keyword evidence="1" id="KW-0472">Membrane</keyword>
<protein>
    <recommendedName>
        <fullName evidence="2">DUF8073 domain-containing protein</fullName>
    </recommendedName>
</protein>
<keyword evidence="1" id="KW-0812">Transmembrane</keyword>
<evidence type="ECO:0000256" key="1">
    <source>
        <dbReference type="SAM" id="Phobius"/>
    </source>
</evidence>
<dbReference type="Pfam" id="PF26274">
    <property type="entry name" value="DUF8073"/>
    <property type="match status" value="1"/>
</dbReference>
<feature type="domain" description="DUF8073" evidence="2">
    <location>
        <begin position="1"/>
        <end position="59"/>
    </location>
</feature>
<reference evidence="3 4" key="1">
    <citation type="submission" date="2017-08" db="EMBL/GenBank/DDBJ databases">
        <title>The strain WRN001 was isolated from Binhai saline alkaline soil, Tianjin, China.</title>
        <authorList>
            <person name="Liu D."/>
            <person name="Zhang G."/>
        </authorList>
    </citation>
    <scope>NUCLEOTIDE SEQUENCE [LARGE SCALE GENOMIC DNA]</scope>
    <source>
        <strain evidence="3 4">WN019</strain>
    </source>
</reference>
<gene>
    <name evidence="3" type="ORF">CK500_14860</name>
</gene>
<name>A0A2A2F7Z9_9EURY</name>
<dbReference type="RefSeq" id="WP_095638013.1">
    <property type="nucleotide sequence ID" value="NZ_NSKC01000011.1"/>
</dbReference>
<evidence type="ECO:0000313" key="4">
    <source>
        <dbReference type="Proteomes" id="UP000218083"/>
    </source>
</evidence>
<proteinExistence type="predicted"/>